<keyword evidence="3" id="KW-1185">Reference proteome</keyword>
<reference evidence="2" key="1">
    <citation type="submission" date="2022-03" db="EMBL/GenBank/DDBJ databases">
        <authorList>
            <person name="Martin H S."/>
        </authorList>
    </citation>
    <scope>NUCLEOTIDE SEQUENCE</scope>
</reference>
<name>A0ABN8HYD5_9NEOP</name>
<dbReference type="EMBL" id="OW152825">
    <property type="protein sequence ID" value="CAH2041241.1"/>
    <property type="molecule type" value="Genomic_DNA"/>
</dbReference>
<feature type="compositionally biased region" description="Basic residues" evidence="1">
    <location>
        <begin position="1"/>
        <end position="12"/>
    </location>
</feature>
<accession>A0ABN8HYD5</accession>
<feature type="non-terminal residue" evidence="2">
    <location>
        <position position="220"/>
    </location>
</feature>
<evidence type="ECO:0000313" key="3">
    <source>
        <dbReference type="Proteomes" id="UP000837857"/>
    </source>
</evidence>
<organism evidence="2 3">
    <name type="scientific">Iphiclides podalirius</name>
    <name type="common">scarce swallowtail</name>
    <dbReference type="NCBI Taxonomy" id="110791"/>
    <lineage>
        <taxon>Eukaryota</taxon>
        <taxon>Metazoa</taxon>
        <taxon>Ecdysozoa</taxon>
        <taxon>Arthropoda</taxon>
        <taxon>Hexapoda</taxon>
        <taxon>Insecta</taxon>
        <taxon>Pterygota</taxon>
        <taxon>Neoptera</taxon>
        <taxon>Endopterygota</taxon>
        <taxon>Lepidoptera</taxon>
        <taxon>Glossata</taxon>
        <taxon>Ditrysia</taxon>
        <taxon>Papilionoidea</taxon>
        <taxon>Papilionidae</taxon>
        <taxon>Papilioninae</taxon>
        <taxon>Iphiclides</taxon>
    </lineage>
</organism>
<evidence type="ECO:0000256" key="1">
    <source>
        <dbReference type="SAM" id="MobiDB-lite"/>
    </source>
</evidence>
<protein>
    <submittedName>
        <fullName evidence="2">Uncharacterized protein</fullName>
    </submittedName>
</protein>
<evidence type="ECO:0000313" key="2">
    <source>
        <dbReference type="EMBL" id="CAH2041241.1"/>
    </source>
</evidence>
<sequence>MSVTKKKKKTEHRRIAEIASSSKKERTQTRGAQTAVDWEHDTVNLSHRCGVLPPKLEPSKKARVNGDGEALRPGMSKHAGRMGNKAIGPQCPKGRGALIGASQGSHKFAQHYSFIEYRGGRGPLHPYCRPRVAPRQAPSTPIQPLFAEQPGQRGQYVRRYLRLRVHRALAIERSPSALMMCDHAPAQGCHLAALPLLPRVSRPEGLRSKLKRRGYTLIHV</sequence>
<feature type="region of interest" description="Disordered" evidence="1">
    <location>
        <begin position="1"/>
        <end position="34"/>
    </location>
</feature>
<gene>
    <name evidence="2" type="ORF">IPOD504_LOCUS3017</name>
</gene>
<dbReference type="Proteomes" id="UP000837857">
    <property type="component" value="Chromosome 13"/>
</dbReference>
<proteinExistence type="predicted"/>